<dbReference type="GO" id="GO:0016987">
    <property type="term" value="F:sigma factor activity"/>
    <property type="evidence" value="ECO:0007669"/>
    <property type="project" value="UniProtKB-KW"/>
</dbReference>
<dbReference type="SUPFAM" id="SSF88946">
    <property type="entry name" value="Sigma2 domain of RNA polymerase sigma factors"/>
    <property type="match status" value="1"/>
</dbReference>
<dbReference type="Pfam" id="PF04542">
    <property type="entry name" value="Sigma70_r2"/>
    <property type="match status" value="1"/>
</dbReference>
<dbReference type="GO" id="GO:0003677">
    <property type="term" value="F:DNA binding"/>
    <property type="evidence" value="ECO:0007669"/>
    <property type="project" value="UniProtKB-KW"/>
</dbReference>
<comment type="caution">
    <text evidence="8">The sequence shown here is derived from an EMBL/GenBank/DDBJ whole genome shotgun (WGS) entry which is preliminary data.</text>
</comment>
<dbReference type="AlphaFoldDB" id="A0A3E1EWN9"/>
<evidence type="ECO:0000256" key="1">
    <source>
        <dbReference type="ARBA" id="ARBA00010641"/>
    </source>
</evidence>
<keyword evidence="9" id="KW-1185">Reference proteome</keyword>
<dbReference type="GO" id="GO:0006352">
    <property type="term" value="P:DNA-templated transcription initiation"/>
    <property type="evidence" value="ECO:0007669"/>
    <property type="project" value="InterPro"/>
</dbReference>
<organism evidence="8 9">
    <name type="scientific">Brumimicrobium aurantiacum</name>
    <dbReference type="NCBI Taxonomy" id="1737063"/>
    <lineage>
        <taxon>Bacteria</taxon>
        <taxon>Pseudomonadati</taxon>
        <taxon>Bacteroidota</taxon>
        <taxon>Flavobacteriia</taxon>
        <taxon>Flavobacteriales</taxon>
        <taxon>Crocinitomicaceae</taxon>
        <taxon>Brumimicrobium</taxon>
    </lineage>
</organism>
<evidence type="ECO:0000256" key="2">
    <source>
        <dbReference type="ARBA" id="ARBA00023015"/>
    </source>
</evidence>
<feature type="domain" description="RNA polymerase sigma factor 70 region 4 type 2" evidence="7">
    <location>
        <begin position="123"/>
        <end position="174"/>
    </location>
</feature>
<gene>
    <name evidence="8" type="ORF">DXU93_10345</name>
</gene>
<dbReference type="InterPro" id="IPR039425">
    <property type="entry name" value="RNA_pol_sigma-70-like"/>
</dbReference>
<proteinExistence type="inferred from homology"/>
<accession>A0A3E1EWN9</accession>
<dbReference type="InterPro" id="IPR013325">
    <property type="entry name" value="RNA_pol_sigma_r2"/>
</dbReference>
<keyword evidence="4" id="KW-0238">DNA-binding</keyword>
<dbReference type="Gene3D" id="1.10.1740.10">
    <property type="match status" value="1"/>
</dbReference>
<keyword evidence="5" id="KW-0804">Transcription</keyword>
<reference evidence="8 9" key="1">
    <citation type="submission" date="2018-08" db="EMBL/GenBank/DDBJ databases">
        <title>The draft genome squence of Brumimicrobium sp. N62.</title>
        <authorList>
            <person name="Du Z.-J."/>
            <person name="Luo H.-R."/>
        </authorList>
    </citation>
    <scope>NUCLEOTIDE SEQUENCE [LARGE SCALE GENOMIC DNA]</scope>
    <source>
        <strain evidence="8 9">N62</strain>
    </source>
</reference>
<dbReference type="InterPro" id="IPR013324">
    <property type="entry name" value="RNA_pol_sigma_r3/r4-like"/>
</dbReference>
<evidence type="ECO:0000256" key="3">
    <source>
        <dbReference type="ARBA" id="ARBA00023082"/>
    </source>
</evidence>
<dbReference type="SUPFAM" id="SSF88659">
    <property type="entry name" value="Sigma3 and sigma4 domains of RNA polymerase sigma factors"/>
    <property type="match status" value="1"/>
</dbReference>
<dbReference type="Gene3D" id="1.10.10.10">
    <property type="entry name" value="Winged helix-like DNA-binding domain superfamily/Winged helix DNA-binding domain"/>
    <property type="match status" value="1"/>
</dbReference>
<evidence type="ECO:0000259" key="6">
    <source>
        <dbReference type="Pfam" id="PF04542"/>
    </source>
</evidence>
<dbReference type="Pfam" id="PF08281">
    <property type="entry name" value="Sigma70_r4_2"/>
    <property type="match status" value="1"/>
</dbReference>
<sequence length="191" mass="22505">MHIDVKLLKACAKNKRKAQEKLYEACFLFLMPICKRYHNNEQDARAAYNVAFLKIIDNLNKLDLEEVPFAAWAKRVMTNSLIDEYRKNKKYREKISKRDQERELEYHSTGVKNEAESNFGESSIMDLLEYLNPSTKRVFILYVIEGYTHKEIGEIMEMSNGTSKWHLSKARKELKVLLEKLEKIKLQNLAI</sequence>
<evidence type="ECO:0000259" key="7">
    <source>
        <dbReference type="Pfam" id="PF08281"/>
    </source>
</evidence>
<dbReference type="InterPro" id="IPR036388">
    <property type="entry name" value="WH-like_DNA-bd_sf"/>
</dbReference>
<evidence type="ECO:0000313" key="8">
    <source>
        <dbReference type="EMBL" id="RFC53938.1"/>
    </source>
</evidence>
<dbReference type="InterPro" id="IPR013249">
    <property type="entry name" value="RNA_pol_sigma70_r4_t2"/>
</dbReference>
<dbReference type="PANTHER" id="PTHR43133">
    <property type="entry name" value="RNA POLYMERASE ECF-TYPE SIGMA FACTO"/>
    <property type="match status" value="1"/>
</dbReference>
<evidence type="ECO:0000313" key="9">
    <source>
        <dbReference type="Proteomes" id="UP000257127"/>
    </source>
</evidence>
<dbReference type="NCBIfam" id="TIGR02937">
    <property type="entry name" value="sigma70-ECF"/>
    <property type="match status" value="1"/>
</dbReference>
<dbReference type="EMBL" id="QURB01000006">
    <property type="protein sequence ID" value="RFC53938.1"/>
    <property type="molecule type" value="Genomic_DNA"/>
</dbReference>
<dbReference type="PANTHER" id="PTHR43133:SF8">
    <property type="entry name" value="RNA POLYMERASE SIGMA FACTOR HI_1459-RELATED"/>
    <property type="match status" value="1"/>
</dbReference>
<evidence type="ECO:0000256" key="4">
    <source>
        <dbReference type="ARBA" id="ARBA00023125"/>
    </source>
</evidence>
<dbReference type="InterPro" id="IPR007627">
    <property type="entry name" value="RNA_pol_sigma70_r2"/>
</dbReference>
<keyword evidence="2" id="KW-0805">Transcription regulation</keyword>
<evidence type="ECO:0000256" key="5">
    <source>
        <dbReference type="ARBA" id="ARBA00023163"/>
    </source>
</evidence>
<dbReference type="Proteomes" id="UP000257127">
    <property type="component" value="Unassembled WGS sequence"/>
</dbReference>
<name>A0A3E1EWN9_9FLAO</name>
<keyword evidence="3" id="KW-0731">Sigma factor</keyword>
<comment type="similarity">
    <text evidence="1">Belongs to the sigma-70 factor family. ECF subfamily.</text>
</comment>
<dbReference type="InterPro" id="IPR014284">
    <property type="entry name" value="RNA_pol_sigma-70_dom"/>
</dbReference>
<feature type="domain" description="RNA polymerase sigma-70 region 2" evidence="6">
    <location>
        <begin position="22"/>
        <end position="90"/>
    </location>
</feature>
<protein>
    <submittedName>
        <fullName evidence="8">Sigma-70 family RNA polymerase sigma factor</fullName>
    </submittedName>
</protein>